<dbReference type="AlphaFoldDB" id="A0A9P5PBB6"/>
<dbReference type="Proteomes" id="UP000772434">
    <property type="component" value="Unassembled WGS sequence"/>
</dbReference>
<organism evidence="1 2">
    <name type="scientific">Rhodocollybia butyracea</name>
    <dbReference type="NCBI Taxonomy" id="206335"/>
    <lineage>
        <taxon>Eukaryota</taxon>
        <taxon>Fungi</taxon>
        <taxon>Dikarya</taxon>
        <taxon>Basidiomycota</taxon>
        <taxon>Agaricomycotina</taxon>
        <taxon>Agaricomycetes</taxon>
        <taxon>Agaricomycetidae</taxon>
        <taxon>Agaricales</taxon>
        <taxon>Marasmiineae</taxon>
        <taxon>Omphalotaceae</taxon>
        <taxon>Rhodocollybia</taxon>
    </lineage>
</organism>
<reference evidence="1" key="1">
    <citation type="submission" date="2020-11" db="EMBL/GenBank/DDBJ databases">
        <authorList>
            <consortium name="DOE Joint Genome Institute"/>
            <person name="Ahrendt S."/>
            <person name="Riley R."/>
            <person name="Andreopoulos W."/>
            <person name="Labutti K."/>
            <person name="Pangilinan J."/>
            <person name="Ruiz-Duenas F.J."/>
            <person name="Barrasa J.M."/>
            <person name="Sanchez-Garcia M."/>
            <person name="Camarero S."/>
            <person name="Miyauchi S."/>
            <person name="Serrano A."/>
            <person name="Linde D."/>
            <person name="Babiker R."/>
            <person name="Drula E."/>
            <person name="Ayuso-Fernandez I."/>
            <person name="Pacheco R."/>
            <person name="Padilla G."/>
            <person name="Ferreira P."/>
            <person name="Barriuso J."/>
            <person name="Kellner H."/>
            <person name="Castanera R."/>
            <person name="Alfaro M."/>
            <person name="Ramirez L."/>
            <person name="Pisabarro A.G."/>
            <person name="Kuo A."/>
            <person name="Tritt A."/>
            <person name="Lipzen A."/>
            <person name="He G."/>
            <person name="Yan M."/>
            <person name="Ng V."/>
            <person name="Cullen D."/>
            <person name="Martin F."/>
            <person name="Rosso M.-N."/>
            <person name="Henrissat B."/>
            <person name="Hibbett D."/>
            <person name="Martinez A.T."/>
            <person name="Grigoriev I.V."/>
        </authorList>
    </citation>
    <scope>NUCLEOTIDE SEQUENCE</scope>
    <source>
        <strain evidence="1">AH 40177</strain>
    </source>
</reference>
<sequence>MYVVQGHQEYKVLYNYDLHAAALCVTDLEPYEFRVVALCVTELPVVIVHGQVCKLPDVITLHWVPSTTCARCSTNVRQCNTGGDEGFWVIGCKDDFSSPGLKVSAENFAKRLEGYTISGVQGVHAQQLLAQKKKLAAFIKSKPRRQKVLLLTHY</sequence>
<dbReference type="EMBL" id="JADNRY010000287">
    <property type="protein sequence ID" value="KAF9059637.1"/>
    <property type="molecule type" value="Genomic_DNA"/>
</dbReference>
<gene>
    <name evidence="1" type="ORF">BDP27DRAFT_1407490</name>
</gene>
<evidence type="ECO:0000313" key="1">
    <source>
        <dbReference type="EMBL" id="KAF9059637.1"/>
    </source>
</evidence>
<comment type="caution">
    <text evidence="1">The sequence shown here is derived from an EMBL/GenBank/DDBJ whole genome shotgun (WGS) entry which is preliminary data.</text>
</comment>
<keyword evidence="2" id="KW-1185">Reference proteome</keyword>
<evidence type="ECO:0000313" key="2">
    <source>
        <dbReference type="Proteomes" id="UP000772434"/>
    </source>
</evidence>
<protein>
    <submittedName>
        <fullName evidence="1">Uncharacterized protein</fullName>
    </submittedName>
</protein>
<name>A0A9P5PBB6_9AGAR</name>
<proteinExistence type="predicted"/>
<accession>A0A9P5PBB6</accession>